<keyword evidence="3" id="KW-0472">Membrane</keyword>
<dbReference type="AlphaFoldDB" id="A0A5C3PA80"/>
<comment type="similarity">
    <text evidence="2">Belongs to the major facilitator superfamily. Monocarboxylate porter (TC 2.A.1.13) family.</text>
</comment>
<feature type="transmembrane region" description="Helical" evidence="3">
    <location>
        <begin position="163"/>
        <end position="184"/>
    </location>
</feature>
<feature type="transmembrane region" description="Helical" evidence="3">
    <location>
        <begin position="397"/>
        <end position="420"/>
    </location>
</feature>
<dbReference type="EMBL" id="ML211229">
    <property type="protein sequence ID" value="TFK85857.1"/>
    <property type="molecule type" value="Genomic_DNA"/>
</dbReference>
<dbReference type="InterPro" id="IPR011701">
    <property type="entry name" value="MFS"/>
</dbReference>
<feature type="transmembrane region" description="Helical" evidence="3">
    <location>
        <begin position="303"/>
        <end position="323"/>
    </location>
</feature>
<evidence type="ECO:0000256" key="1">
    <source>
        <dbReference type="ARBA" id="ARBA00004141"/>
    </source>
</evidence>
<dbReference type="Gene3D" id="1.20.1250.20">
    <property type="entry name" value="MFS general substrate transporter like domains"/>
    <property type="match status" value="2"/>
</dbReference>
<accession>A0A5C3PA80</accession>
<proteinExistence type="inferred from homology"/>
<feature type="transmembrane region" description="Helical" evidence="3">
    <location>
        <begin position="329"/>
        <end position="351"/>
    </location>
</feature>
<feature type="transmembrane region" description="Helical" evidence="3">
    <location>
        <begin position="274"/>
        <end position="291"/>
    </location>
</feature>
<feature type="transmembrane region" description="Helical" evidence="3">
    <location>
        <begin position="37"/>
        <end position="58"/>
    </location>
</feature>
<dbReference type="GO" id="GO:0022857">
    <property type="term" value="F:transmembrane transporter activity"/>
    <property type="evidence" value="ECO:0007669"/>
    <property type="project" value="InterPro"/>
</dbReference>
<dbReference type="InterPro" id="IPR050327">
    <property type="entry name" value="Proton-linked_MCT"/>
</dbReference>
<evidence type="ECO:0000256" key="2">
    <source>
        <dbReference type="ARBA" id="ARBA00006727"/>
    </source>
</evidence>
<feature type="transmembrane region" description="Helical" evidence="3">
    <location>
        <begin position="240"/>
        <end position="262"/>
    </location>
</feature>
<feature type="domain" description="Major facilitator superfamily (MFS) profile" evidence="4">
    <location>
        <begin position="239"/>
        <end position="430"/>
    </location>
</feature>
<evidence type="ECO:0000256" key="3">
    <source>
        <dbReference type="SAM" id="Phobius"/>
    </source>
</evidence>
<gene>
    <name evidence="5" type="ORF">K466DRAFT_493948</name>
</gene>
<dbReference type="GO" id="GO:0016020">
    <property type="term" value="C:membrane"/>
    <property type="evidence" value="ECO:0007669"/>
    <property type="project" value="UniProtKB-SubCell"/>
</dbReference>
<keyword evidence="3" id="KW-1133">Transmembrane helix</keyword>
<keyword evidence="6" id="KW-1185">Reference proteome</keyword>
<comment type="subcellular location">
    <subcellularLocation>
        <location evidence="1">Membrane</location>
        <topology evidence="1">Multi-pass membrane protein</topology>
    </subcellularLocation>
</comment>
<dbReference type="InterPro" id="IPR036259">
    <property type="entry name" value="MFS_trans_sf"/>
</dbReference>
<name>A0A5C3PA80_9APHY</name>
<sequence length="430" mass="45087">MDDIEEKEDEGGAEAGWAESTAYVVAVDEHPDGGLRAWLVILGAATGVCGTFGLVNAWGVFQAYYENDLLRDSSPSNIAWIGSLQYALNFLPGLAVGRLFDMGWFLTPLCSASALLVAATVLTGECTQYWQFLLCQGFAIGLACGVVFNEILATPAHWFRHRLGIALGLSSIGSSIGGTVFPIVARILIQHVGFRWTMRVIGLVELVLLAVTILTVRRRLPPTGAGGPFIDFRAFVSKSYMLYCAANFVTFLGLYTVLTYISVGATQAGVASNLSSYLVAIANGCSIIGRLSGGFFADKIGPLSVMIPATFVSGILTYAWPFATSAGSLIAVAVIYGTANGVFVSLLPAPIMRMKFAGTGRIGMLLGMNSTLTAFGAVAGPPISGAIYAAAGYTFTFVGVYAGSTVMLAVALLVATRLALTGRAGVLGRC</sequence>
<evidence type="ECO:0000259" key="4">
    <source>
        <dbReference type="PROSITE" id="PS50850"/>
    </source>
</evidence>
<dbReference type="InParanoid" id="A0A5C3PA80"/>
<feature type="transmembrane region" description="Helical" evidence="3">
    <location>
        <begin position="196"/>
        <end position="216"/>
    </location>
</feature>
<keyword evidence="3" id="KW-0812">Transmembrane</keyword>
<dbReference type="PROSITE" id="PS50850">
    <property type="entry name" value="MFS"/>
    <property type="match status" value="1"/>
</dbReference>
<evidence type="ECO:0000313" key="5">
    <source>
        <dbReference type="EMBL" id="TFK85857.1"/>
    </source>
</evidence>
<dbReference type="Pfam" id="PF07690">
    <property type="entry name" value="MFS_1"/>
    <property type="match status" value="1"/>
</dbReference>
<reference evidence="5 6" key="1">
    <citation type="journal article" date="2019" name="Nat. Ecol. Evol.">
        <title>Megaphylogeny resolves global patterns of mushroom evolution.</title>
        <authorList>
            <person name="Varga T."/>
            <person name="Krizsan K."/>
            <person name="Foldi C."/>
            <person name="Dima B."/>
            <person name="Sanchez-Garcia M."/>
            <person name="Sanchez-Ramirez S."/>
            <person name="Szollosi G.J."/>
            <person name="Szarkandi J.G."/>
            <person name="Papp V."/>
            <person name="Albert L."/>
            <person name="Andreopoulos W."/>
            <person name="Angelini C."/>
            <person name="Antonin V."/>
            <person name="Barry K.W."/>
            <person name="Bougher N.L."/>
            <person name="Buchanan P."/>
            <person name="Buyck B."/>
            <person name="Bense V."/>
            <person name="Catcheside P."/>
            <person name="Chovatia M."/>
            <person name="Cooper J."/>
            <person name="Damon W."/>
            <person name="Desjardin D."/>
            <person name="Finy P."/>
            <person name="Geml J."/>
            <person name="Haridas S."/>
            <person name="Hughes K."/>
            <person name="Justo A."/>
            <person name="Karasinski D."/>
            <person name="Kautmanova I."/>
            <person name="Kiss B."/>
            <person name="Kocsube S."/>
            <person name="Kotiranta H."/>
            <person name="LaButti K.M."/>
            <person name="Lechner B.E."/>
            <person name="Liimatainen K."/>
            <person name="Lipzen A."/>
            <person name="Lukacs Z."/>
            <person name="Mihaltcheva S."/>
            <person name="Morgado L.N."/>
            <person name="Niskanen T."/>
            <person name="Noordeloos M.E."/>
            <person name="Ohm R.A."/>
            <person name="Ortiz-Santana B."/>
            <person name="Ovrebo C."/>
            <person name="Racz N."/>
            <person name="Riley R."/>
            <person name="Savchenko A."/>
            <person name="Shiryaev A."/>
            <person name="Soop K."/>
            <person name="Spirin V."/>
            <person name="Szebenyi C."/>
            <person name="Tomsovsky M."/>
            <person name="Tulloss R.E."/>
            <person name="Uehling J."/>
            <person name="Grigoriev I.V."/>
            <person name="Vagvolgyi C."/>
            <person name="Papp T."/>
            <person name="Martin F.M."/>
            <person name="Miettinen O."/>
            <person name="Hibbett D.S."/>
            <person name="Nagy L.G."/>
        </authorList>
    </citation>
    <scope>NUCLEOTIDE SEQUENCE [LARGE SCALE GENOMIC DNA]</scope>
    <source>
        <strain evidence="5 6">HHB13444</strain>
    </source>
</reference>
<dbReference type="Proteomes" id="UP000308197">
    <property type="component" value="Unassembled WGS sequence"/>
</dbReference>
<dbReference type="InterPro" id="IPR020846">
    <property type="entry name" value="MFS_dom"/>
</dbReference>
<protein>
    <submittedName>
        <fullName evidence="5">MFS general substrate transporter</fullName>
    </submittedName>
</protein>
<dbReference type="PANTHER" id="PTHR11360">
    <property type="entry name" value="MONOCARBOXYLATE TRANSPORTER"/>
    <property type="match status" value="1"/>
</dbReference>
<feature type="transmembrane region" description="Helical" evidence="3">
    <location>
        <begin position="129"/>
        <end position="151"/>
    </location>
</feature>
<feature type="transmembrane region" description="Helical" evidence="3">
    <location>
        <begin position="372"/>
        <end position="391"/>
    </location>
</feature>
<organism evidence="5 6">
    <name type="scientific">Polyporus arcularius HHB13444</name>
    <dbReference type="NCBI Taxonomy" id="1314778"/>
    <lineage>
        <taxon>Eukaryota</taxon>
        <taxon>Fungi</taxon>
        <taxon>Dikarya</taxon>
        <taxon>Basidiomycota</taxon>
        <taxon>Agaricomycotina</taxon>
        <taxon>Agaricomycetes</taxon>
        <taxon>Polyporales</taxon>
        <taxon>Polyporaceae</taxon>
        <taxon>Polyporus</taxon>
    </lineage>
</organism>
<feature type="transmembrane region" description="Helical" evidence="3">
    <location>
        <begin position="104"/>
        <end position="123"/>
    </location>
</feature>
<dbReference type="SUPFAM" id="SSF103473">
    <property type="entry name" value="MFS general substrate transporter"/>
    <property type="match status" value="1"/>
</dbReference>
<dbReference type="PANTHER" id="PTHR11360:SF234">
    <property type="entry name" value="MFS-TYPE TRANSPORTER DBAD-RELATED"/>
    <property type="match status" value="1"/>
</dbReference>
<evidence type="ECO:0000313" key="6">
    <source>
        <dbReference type="Proteomes" id="UP000308197"/>
    </source>
</evidence>